<feature type="compositionally biased region" description="Low complexity" evidence="14">
    <location>
        <begin position="92"/>
        <end position="102"/>
    </location>
</feature>
<dbReference type="GO" id="GO:0051020">
    <property type="term" value="F:GTPase binding"/>
    <property type="evidence" value="ECO:0007669"/>
    <property type="project" value="UniProtKB-ARBA"/>
</dbReference>
<evidence type="ECO:0000256" key="8">
    <source>
        <dbReference type="ARBA" id="ARBA00022777"/>
    </source>
</evidence>
<dbReference type="GO" id="GO:0005737">
    <property type="term" value="C:cytoplasm"/>
    <property type="evidence" value="ECO:0007669"/>
    <property type="project" value="UniProtKB-SubCell"/>
</dbReference>
<dbReference type="FunFam" id="1.10.510.10:FF:000335">
    <property type="entry name" value="receptor-like cytosolic serine/threonine-protein kinase RBK2"/>
    <property type="match status" value="1"/>
</dbReference>
<feature type="compositionally biased region" description="Basic and acidic residues" evidence="14">
    <location>
        <begin position="60"/>
        <end position="85"/>
    </location>
</feature>
<feature type="region of interest" description="Disordered" evidence="14">
    <location>
        <begin position="1"/>
        <end position="27"/>
    </location>
</feature>
<evidence type="ECO:0000256" key="3">
    <source>
        <dbReference type="ARBA" id="ARBA00022490"/>
    </source>
</evidence>
<keyword evidence="7 13" id="KW-0547">Nucleotide-binding</keyword>
<keyword evidence="3" id="KW-0963">Cytoplasm</keyword>
<evidence type="ECO:0000256" key="4">
    <source>
        <dbReference type="ARBA" id="ARBA00022527"/>
    </source>
</evidence>
<keyword evidence="17" id="KW-1185">Reference proteome</keyword>
<dbReference type="PROSITE" id="PS50011">
    <property type="entry name" value="PROTEIN_KINASE_DOM"/>
    <property type="match status" value="1"/>
</dbReference>
<comment type="subunit">
    <text evidence="12">Interacts with ARAC5 and ARAC10.</text>
</comment>
<reference evidence="16 17" key="1">
    <citation type="submission" date="2024-02" db="EMBL/GenBank/DDBJ databases">
        <title>de novo genome assembly of Solanum bulbocastanum strain 11H21.</title>
        <authorList>
            <person name="Hosaka A.J."/>
        </authorList>
    </citation>
    <scope>NUCLEOTIDE SEQUENCE [LARGE SCALE GENOMIC DNA]</scope>
    <source>
        <tissue evidence="16">Young leaves</tissue>
    </source>
</reference>
<evidence type="ECO:0000256" key="1">
    <source>
        <dbReference type="ARBA" id="ARBA00004496"/>
    </source>
</evidence>
<evidence type="ECO:0000256" key="9">
    <source>
        <dbReference type="ARBA" id="ARBA00022840"/>
    </source>
</evidence>
<gene>
    <name evidence="16" type="ORF">RDI58_015434</name>
</gene>
<evidence type="ECO:0000256" key="7">
    <source>
        <dbReference type="ARBA" id="ARBA00022741"/>
    </source>
</evidence>
<dbReference type="PANTHER" id="PTHR47987:SF17">
    <property type="entry name" value="RECEPTOR-LIKE CYTOSOLIC SERINE_THREONINE-PROTEIN KINASE RBK2"/>
    <property type="match status" value="1"/>
</dbReference>
<keyword evidence="5" id="KW-0597">Phosphoprotein</keyword>
<keyword evidence="6" id="KW-0808">Transferase</keyword>
<proteinExistence type="predicted"/>
<feature type="region of interest" description="Disordered" evidence="14">
    <location>
        <begin position="60"/>
        <end position="107"/>
    </location>
</feature>
<evidence type="ECO:0000256" key="12">
    <source>
        <dbReference type="ARBA" id="ARBA00063228"/>
    </source>
</evidence>
<feature type="compositionally biased region" description="Basic and acidic residues" evidence="14">
    <location>
        <begin position="1"/>
        <end position="15"/>
    </location>
</feature>
<dbReference type="PANTHER" id="PTHR47987">
    <property type="entry name" value="OS08G0249100 PROTEIN"/>
    <property type="match status" value="1"/>
</dbReference>
<evidence type="ECO:0000256" key="14">
    <source>
        <dbReference type="SAM" id="MobiDB-lite"/>
    </source>
</evidence>
<dbReference type="SMART" id="SM00220">
    <property type="entry name" value="S_TKc"/>
    <property type="match status" value="1"/>
</dbReference>
<dbReference type="InterPro" id="IPR000719">
    <property type="entry name" value="Prot_kinase_dom"/>
</dbReference>
<evidence type="ECO:0000259" key="15">
    <source>
        <dbReference type="PROSITE" id="PS50011"/>
    </source>
</evidence>
<dbReference type="PROSITE" id="PS00107">
    <property type="entry name" value="PROTEIN_KINASE_ATP"/>
    <property type="match status" value="1"/>
</dbReference>
<keyword evidence="8" id="KW-0418">Kinase</keyword>
<dbReference type="Proteomes" id="UP001371456">
    <property type="component" value="Unassembled WGS sequence"/>
</dbReference>
<keyword evidence="9 13" id="KW-0067">ATP-binding</keyword>
<comment type="catalytic activity">
    <reaction evidence="11">
        <text>L-seryl-[protein] + ATP = O-phospho-L-seryl-[protein] + ADP + H(+)</text>
        <dbReference type="Rhea" id="RHEA:17989"/>
        <dbReference type="Rhea" id="RHEA-COMP:9863"/>
        <dbReference type="Rhea" id="RHEA-COMP:11604"/>
        <dbReference type="ChEBI" id="CHEBI:15378"/>
        <dbReference type="ChEBI" id="CHEBI:29999"/>
        <dbReference type="ChEBI" id="CHEBI:30616"/>
        <dbReference type="ChEBI" id="CHEBI:83421"/>
        <dbReference type="ChEBI" id="CHEBI:456216"/>
        <dbReference type="EC" id="2.7.11.1"/>
    </reaction>
</comment>
<dbReference type="InterPro" id="IPR008271">
    <property type="entry name" value="Ser/Thr_kinase_AS"/>
</dbReference>
<feature type="domain" description="Protein kinase" evidence="15">
    <location>
        <begin position="189"/>
        <end position="454"/>
    </location>
</feature>
<evidence type="ECO:0000256" key="10">
    <source>
        <dbReference type="ARBA" id="ARBA00047899"/>
    </source>
</evidence>
<evidence type="ECO:0000256" key="2">
    <source>
        <dbReference type="ARBA" id="ARBA00012513"/>
    </source>
</evidence>
<evidence type="ECO:0000313" key="17">
    <source>
        <dbReference type="Proteomes" id="UP001371456"/>
    </source>
</evidence>
<dbReference type="Pfam" id="PF07714">
    <property type="entry name" value="PK_Tyr_Ser-Thr"/>
    <property type="match status" value="1"/>
</dbReference>
<name>A0AAN8YBL7_SOLBU</name>
<dbReference type="Gene3D" id="1.10.510.10">
    <property type="entry name" value="Transferase(Phosphotransferase) domain 1"/>
    <property type="match status" value="1"/>
</dbReference>
<evidence type="ECO:0000256" key="13">
    <source>
        <dbReference type="PROSITE-ProRule" id="PRU10141"/>
    </source>
</evidence>
<dbReference type="EC" id="2.7.11.1" evidence="2"/>
<accession>A0AAN8YBL7</accession>
<dbReference type="AlphaFoldDB" id="A0AAN8YBL7"/>
<dbReference type="InterPro" id="IPR046958">
    <property type="entry name" value="RBK1/2/STUNTED"/>
</dbReference>
<organism evidence="16 17">
    <name type="scientific">Solanum bulbocastanum</name>
    <name type="common">Wild potato</name>
    <dbReference type="NCBI Taxonomy" id="147425"/>
    <lineage>
        <taxon>Eukaryota</taxon>
        <taxon>Viridiplantae</taxon>
        <taxon>Streptophyta</taxon>
        <taxon>Embryophyta</taxon>
        <taxon>Tracheophyta</taxon>
        <taxon>Spermatophyta</taxon>
        <taxon>Magnoliopsida</taxon>
        <taxon>eudicotyledons</taxon>
        <taxon>Gunneridae</taxon>
        <taxon>Pentapetalae</taxon>
        <taxon>asterids</taxon>
        <taxon>lamiids</taxon>
        <taxon>Solanales</taxon>
        <taxon>Solanaceae</taxon>
        <taxon>Solanoideae</taxon>
        <taxon>Solaneae</taxon>
        <taxon>Solanum</taxon>
    </lineage>
</organism>
<evidence type="ECO:0000256" key="6">
    <source>
        <dbReference type="ARBA" id="ARBA00022679"/>
    </source>
</evidence>
<feature type="binding site" evidence="13">
    <location>
        <position position="217"/>
    </location>
    <ligand>
        <name>ATP</name>
        <dbReference type="ChEBI" id="CHEBI:30616"/>
    </ligand>
</feature>
<evidence type="ECO:0000256" key="11">
    <source>
        <dbReference type="ARBA" id="ARBA00048679"/>
    </source>
</evidence>
<dbReference type="SUPFAM" id="SSF56112">
    <property type="entry name" value="Protein kinase-like (PK-like)"/>
    <property type="match status" value="1"/>
</dbReference>
<dbReference type="PROSITE" id="PS00108">
    <property type="entry name" value="PROTEIN_KINASE_ST"/>
    <property type="match status" value="1"/>
</dbReference>
<keyword evidence="4" id="KW-0723">Serine/threonine-protein kinase</keyword>
<dbReference type="InterPro" id="IPR001245">
    <property type="entry name" value="Ser-Thr/Tyr_kinase_cat_dom"/>
</dbReference>
<dbReference type="InterPro" id="IPR017441">
    <property type="entry name" value="Protein_kinase_ATP_BS"/>
</dbReference>
<sequence length="514" mass="57378">MEKTPNFAHREEARISENPSNGITEKGLSKVGQNKLLFCASISISAEELRCLTVGEGKIEKDSTEEPLDKVQSRDDVAVESIRDASEDDAESTTSKSSNTSDSDGKFQSQWKGFIKRLKISSAMHLHTFHPSIPSLPSIKMLPKWKSKSTEQSIPMASSPNLDTDLRHCFQAHWKNFPLSDLQKATGNFSRENMIGEGGSSEVYKGHLKDGQLVAVKRLIRGTQEEMTADYLSELGILVHVNHPNISGVIGYGVEGGMHLVLPLSPHGSLANLLNGEKGKLSWCYRYNISLGTAAGLGYLHEGCRRRIIHRDIKTANVLLTEDFEAQISDFGLAKWLPDQWTHLTVSQFEGTFGYLPPEFFMHGVVDEKTDVYAFGVLLLELISGRPALDESRNSVVMWAKPMLLSKNHSGLVDPSLGDAYDSEQMNRMVMVASLCIQQASTDRPHMSQVHEMLKGTRSILERKKTFQHTNRQDDVSQKVNLLLDMPSPKCKDDPNYQHSQAELEKYNVNPLLQ</sequence>
<dbReference type="Gene3D" id="3.30.200.20">
    <property type="entry name" value="Phosphorylase Kinase, domain 1"/>
    <property type="match status" value="1"/>
</dbReference>
<comment type="caution">
    <text evidence="16">The sequence shown here is derived from an EMBL/GenBank/DDBJ whole genome shotgun (WGS) entry which is preliminary data.</text>
</comment>
<dbReference type="GO" id="GO:0005524">
    <property type="term" value="F:ATP binding"/>
    <property type="evidence" value="ECO:0007669"/>
    <property type="project" value="UniProtKB-UniRule"/>
</dbReference>
<dbReference type="InterPro" id="IPR011009">
    <property type="entry name" value="Kinase-like_dom_sf"/>
</dbReference>
<evidence type="ECO:0000256" key="5">
    <source>
        <dbReference type="ARBA" id="ARBA00022553"/>
    </source>
</evidence>
<protein>
    <recommendedName>
        <fullName evidence="2">non-specific serine/threonine protein kinase</fullName>
        <ecNumber evidence="2">2.7.11.1</ecNumber>
    </recommendedName>
</protein>
<comment type="subcellular location">
    <subcellularLocation>
        <location evidence="1">Cytoplasm</location>
    </subcellularLocation>
</comment>
<evidence type="ECO:0000313" key="16">
    <source>
        <dbReference type="EMBL" id="KAK6786909.1"/>
    </source>
</evidence>
<comment type="catalytic activity">
    <reaction evidence="10">
        <text>L-threonyl-[protein] + ATP = O-phospho-L-threonyl-[protein] + ADP + H(+)</text>
        <dbReference type="Rhea" id="RHEA:46608"/>
        <dbReference type="Rhea" id="RHEA-COMP:11060"/>
        <dbReference type="Rhea" id="RHEA-COMP:11605"/>
        <dbReference type="ChEBI" id="CHEBI:15378"/>
        <dbReference type="ChEBI" id="CHEBI:30013"/>
        <dbReference type="ChEBI" id="CHEBI:30616"/>
        <dbReference type="ChEBI" id="CHEBI:61977"/>
        <dbReference type="ChEBI" id="CHEBI:456216"/>
        <dbReference type="EC" id="2.7.11.1"/>
    </reaction>
</comment>
<dbReference type="EMBL" id="JBANQN010000006">
    <property type="protein sequence ID" value="KAK6786909.1"/>
    <property type="molecule type" value="Genomic_DNA"/>
</dbReference>
<dbReference type="GO" id="GO:0004674">
    <property type="term" value="F:protein serine/threonine kinase activity"/>
    <property type="evidence" value="ECO:0007669"/>
    <property type="project" value="UniProtKB-KW"/>
</dbReference>